<evidence type="ECO:0000313" key="4">
    <source>
        <dbReference type="Proteomes" id="UP000253551"/>
    </source>
</evidence>
<feature type="compositionally biased region" description="Polar residues" evidence="1">
    <location>
        <begin position="159"/>
        <end position="175"/>
    </location>
</feature>
<gene>
    <name evidence="3" type="ORF">CU098_012271</name>
</gene>
<evidence type="ECO:0000313" key="3">
    <source>
        <dbReference type="EMBL" id="RCI04560.1"/>
    </source>
</evidence>
<feature type="chain" id="PRO_5016842542" evidence="2">
    <location>
        <begin position="22"/>
        <end position="228"/>
    </location>
</feature>
<dbReference type="AlphaFoldDB" id="A0A367KQZ8"/>
<reference evidence="3 4" key="1">
    <citation type="journal article" date="2018" name="G3 (Bethesda)">
        <title>Phylogenetic and Phylogenomic Definition of Rhizopus Species.</title>
        <authorList>
            <person name="Gryganskyi A.P."/>
            <person name="Golan J."/>
            <person name="Dolatabadi S."/>
            <person name="Mondo S."/>
            <person name="Robb S."/>
            <person name="Idnurm A."/>
            <person name="Muszewska A."/>
            <person name="Steczkiewicz K."/>
            <person name="Masonjones S."/>
            <person name="Liao H.L."/>
            <person name="Gajdeczka M.T."/>
            <person name="Anike F."/>
            <person name="Vuek A."/>
            <person name="Anishchenko I.M."/>
            <person name="Voigt K."/>
            <person name="de Hoog G.S."/>
            <person name="Smith M.E."/>
            <person name="Heitman J."/>
            <person name="Vilgalys R."/>
            <person name="Stajich J.E."/>
        </authorList>
    </citation>
    <scope>NUCLEOTIDE SEQUENCE [LARGE SCALE GENOMIC DNA]</scope>
    <source>
        <strain evidence="3 4">LSU 92-RS-03</strain>
    </source>
</reference>
<comment type="caution">
    <text evidence="3">The sequence shown here is derived from an EMBL/GenBank/DDBJ whole genome shotgun (WGS) entry which is preliminary data.</text>
</comment>
<keyword evidence="2" id="KW-0732">Signal</keyword>
<proteinExistence type="predicted"/>
<accession>A0A367KQZ8</accession>
<feature type="signal peptide" evidence="2">
    <location>
        <begin position="1"/>
        <end position="21"/>
    </location>
</feature>
<dbReference type="EMBL" id="PJQM01000646">
    <property type="protein sequence ID" value="RCI04560.1"/>
    <property type="molecule type" value="Genomic_DNA"/>
</dbReference>
<dbReference type="OrthoDB" id="10283397at2759"/>
<keyword evidence="4" id="KW-1185">Reference proteome</keyword>
<evidence type="ECO:0000256" key="1">
    <source>
        <dbReference type="SAM" id="MobiDB-lite"/>
    </source>
</evidence>
<feature type="region of interest" description="Disordered" evidence="1">
    <location>
        <begin position="109"/>
        <end position="129"/>
    </location>
</feature>
<protein>
    <submittedName>
        <fullName evidence="3">Uncharacterized protein</fullName>
    </submittedName>
</protein>
<dbReference type="Proteomes" id="UP000253551">
    <property type="component" value="Unassembled WGS sequence"/>
</dbReference>
<name>A0A367KQZ8_RHIST</name>
<sequence length="228" mass="24022">MRSLTFLTIATIIAFVGFSKAADADTQSNKIHVTQESLEKRSPSFGVINHLACPPGYVKGRDGKCNRATQLGKRSPTLGNVGYLRCKPGYVQKANGECYRVAQFEQRSLPSEGQLEGPDGERYGNEATIHKRRWRGGRFKSLHNRLIKAYIPKKPTKPVNPTQPVNPEPKNSTPPLVSDNNASGTNAAGTNAAGTNAAGTNAAGTNAAGTNAAADNSASAGTNVSNGA</sequence>
<feature type="compositionally biased region" description="Low complexity" evidence="1">
    <location>
        <begin position="178"/>
        <end position="228"/>
    </location>
</feature>
<organism evidence="3 4">
    <name type="scientific">Rhizopus stolonifer</name>
    <name type="common">Rhizopus nigricans</name>
    <dbReference type="NCBI Taxonomy" id="4846"/>
    <lineage>
        <taxon>Eukaryota</taxon>
        <taxon>Fungi</taxon>
        <taxon>Fungi incertae sedis</taxon>
        <taxon>Mucoromycota</taxon>
        <taxon>Mucoromycotina</taxon>
        <taxon>Mucoromycetes</taxon>
        <taxon>Mucorales</taxon>
        <taxon>Mucorineae</taxon>
        <taxon>Rhizopodaceae</taxon>
        <taxon>Rhizopus</taxon>
    </lineage>
</organism>
<evidence type="ECO:0000256" key="2">
    <source>
        <dbReference type="SAM" id="SignalP"/>
    </source>
</evidence>
<feature type="region of interest" description="Disordered" evidence="1">
    <location>
        <begin position="149"/>
        <end position="228"/>
    </location>
</feature>